<sequence>MKIGLRAGHSDNCTGAMGIVKEHEQMKKYYKAVKEVFEKYGHTVIDCNSNANNANAELSEGVNKANTNNVNLFISLHMNCFNGQANGTETLVSSTSSKAYPYAKRLVDNFAELGFYNRGVKFERLFEMNHCNAPNIISEICFCDSQKDIDIYNKYSWEQLAYVLCNAIDANIPKSSTSKTTGYVVTNYLPNGFKGDNSFTGVDLQYVLSYFKDVKCYVRGDSKGVWIETQILSMSKCLELKNILGSWFYNIK</sequence>
<dbReference type="InterPro" id="IPR050695">
    <property type="entry name" value="N-acetylmuramoyl_amidase_3"/>
</dbReference>
<evidence type="ECO:0000313" key="3">
    <source>
        <dbReference type="Proteomes" id="UP000476820"/>
    </source>
</evidence>
<dbReference type="GO" id="GO:0030288">
    <property type="term" value="C:outer membrane-bounded periplasmic space"/>
    <property type="evidence" value="ECO:0007669"/>
    <property type="project" value="TreeGrafter"/>
</dbReference>
<evidence type="ECO:0000259" key="1">
    <source>
        <dbReference type="SMART" id="SM00646"/>
    </source>
</evidence>
<accession>A0A6M0V6M3</accession>
<proteinExistence type="predicted"/>
<dbReference type="CDD" id="cd02696">
    <property type="entry name" value="MurNAc-LAA"/>
    <property type="match status" value="1"/>
</dbReference>
<dbReference type="GO" id="GO:0008745">
    <property type="term" value="F:N-acetylmuramoyl-L-alanine amidase activity"/>
    <property type="evidence" value="ECO:0007669"/>
    <property type="project" value="InterPro"/>
</dbReference>
<dbReference type="InterPro" id="IPR002508">
    <property type="entry name" value="MurNAc-LAA_cat"/>
</dbReference>
<feature type="domain" description="MurNAc-LAA" evidence="1">
    <location>
        <begin position="62"/>
        <end position="169"/>
    </location>
</feature>
<dbReference type="SUPFAM" id="SSF53187">
    <property type="entry name" value="Zn-dependent exopeptidases"/>
    <property type="match status" value="1"/>
</dbReference>
<dbReference type="SMART" id="SM00646">
    <property type="entry name" value="Ami_3"/>
    <property type="match status" value="1"/>
</dbReference>
<dbReference type="Pfam" id="PF01520">
    <property type="entry name" value="Amidase_3"/>
    <property type="match status" value="1"/>
</dbReference>
<dbReference type="Proteomes" id="UP000476820">
    <property type="component" value="Unassembled WGS sequence"/>
</dbReference>
<organism evidence="2 3">
    <name type="scientific">Clostridium botulinum</name>
    <dbReference type="NCBI Taxonomy" id="1491"/>
    <lineage>
        <taxon>Bacteria</taxon>
        <taxon>Bacillati</taxon>
        <taxon>Bacillota</taxon>
        <taxon>Clostridia</taxon>
        <taxon>Eubacteriales</taxon>
        <taxon>Clostridiaceae</taxon>
        <taxon>Clostridium</taxon>
    </lineage>
</organism>
<dbReference type="EMBL" id="SWOV01000031">
    <property type="protein sequence ID" value="NFF88466.1"/>
    <property type="molecule type" value="Genomic_DNA"/>
</dbReference>
<dbReference type="AlphaFoldDB" id="A0A6M0V6M3"/>
<comment type="caution">
    <text evidence="2">The sequence shown here is derived from an EMBL/GenBank/DDBJ whole genome shotgun (WGS) entry which is preliminary data.</text>
</comment>
<dbReference type="GO" id="GO:0009253">
    <property type="term" value="P:peptidoglycan catabolic process"/>
    <property type="evidence" value="ECO:0007669"/>
    <property type="project" value="InterPro"/>
</dbReference>
<dbReference type="PANTHER" id="PTHR30404">
    <property type="entry name" value="N-ACETYLMURAMOYL-L-ALANINE AMIDASE"/>
    <property type="match status" value="1"/>
</dbReference>
<dbReference type="PANTHER" id="PTHR30404:SF8">
    <property type="entry name" value="AUTOLYSIN PH-RELATED"/>
    <property type="match status" value="1"/>
</dbReference>
<protein>
    <submittedName>
        <fullName evidence="2">N-acetylmuramoyl-L-alanine amidase</fullName>
    </submittedName>
</protein>
<name>A0A6M0V6M3_CLOBO</name>
<evidence type="ECO:0000313" key="2">
    <source>
        <dbReference type="EMBL" id="NFF88466.1"/>
    </source>
</evidence>
<reference evidence="2 3" key="1">
    <citation type="submission" date="2019-04" db="EMBL/GenBank/DDBJ databases">
        <title>Genome sequencing of Clostridium botulinum Groups I-IV and Clostridium butyricum.</title>
        <authorList>
            <person name="Brunt J."/>
            <person name="Van Vliet A.H.M."/>
            <person name="Stringer S.C."/>
            <person name="Carter A.T."/>
            <person name="Peck M.W."/>
        </authorList>
    </citation>
    <scope>NUCLEOTIDE SEQUENCE [LARGE SCALE GENOMIC DNA]</scope>
    <source>
        <strain evidence="2 3">1605</strain>
    </source>
</reference>
<gene>
    <name evidence="2" type="ORF">FC774_11370</name>
</gene>
<dbReference type="RefSeq" id="WP_061301918.1">
    <property type="nucleotide sequence ID" value="NZ_LFPA01000087.1"/>
</dbReference>
<dbReference type="Gene3D" id="3.40.630.40">
    <property type="entry name" value="Zn-dependent exopeptidases"/>
    <property type="match status" value="1"/>
</dbReference>